<dbReference type="GO" id="GO:0006972">
    <property type="term" value="P:hyperosmotic response"/>
    <property type="evidence" value="ECO:0007669"/>
    <property type="project" value="TreeGrafter"/>
</dbReference>
<dbReference type="PANTHER" id="PTHR35778">
    <property type="entry name" value="SIGNALING MUCIN HKR1-RELATED"/>
    <property type="match status" value="1"/>
</dbReference>
<feature type="compositionally biased region" description="Polar residues" evidence="1">
    <location>
        <begin position="142"/>
        <end position="159"/>
    </location>
</feature>
<dbReference type="PANTHER" id="PTHR35778:SF1">
    <property type="entry name" value="SIGNALING MUCIN HKR1-RELATED"/>
    <property type="match status" value="1"/>
</dbReference>
<dbReference type="GO" id="GO:0009986">
    <property type="term" value="C:cell surface"/>
    <property type="evidence" value="ECO:0007669"/>
    <property type="project" value="TreeGrafter"/>
</dbReference>
<evidence type="ECO:0000313" key="3">
    <source>
        <dbReference type="EMBL" id="KAF2705671.1"/>
    </source>
</evidence>
<dbReference type="GO" id="GO:0005034">
    <property type="term" value="F:osmosensor activity"/>
    <property type="evidence" value="ECO:0007669"/>
    <property type="project" value="InterPro"/>
</dbReference>
<accession>A0A6G1JZN2</accession>
<evidence type="ECO:0000313" key="4">
    <source>
        <dbReference type="Proteomes" id="UP000799428"/>
    </source>
</evidence>
<dbReference type="GO" id="GO:0030427">
    <property type="term" value="C:site of polarized growth"/>
    <property type="evidence" value="ECO:0007669"/>
    <property type="project" value="TreeGrafter"/>
</dbReference>
<dbReference type="OrthoDB" id="3366093at2759"/>
<sequence>SASGISSDLPVMIAPPGPAPTRPANSFMGQIGFKWPLNYPFVCANDGGNQIFTYLPIAIADGLNISLSDVVIAGLKPLDTTSNAGFITTLAIFYIPSDLNTTLQAQLRSPPDPFWHNKNETVNQLTNLINSAFPLEAGGTIESPNSAPVGEQNSSPTGTNQGGGAMGGDMGASRKVNPASAGIATGAVMGAIAYGAAMFFVARRYRNKKIAHRRSPSVPSTSRFTYGSMTGGGAWMSGARGPSSTPPGGRDSRGSNSSNDRSVRTQQISAPVMAENSLGWN</sequence>
<name>A0A6G1JZN2_9PLEO</name>
<feature type="region of interest" description="Disordered" evidence="1">
    <location>
        <begin position="140"/>
        <end position="172"/>
    </location>
</feature>
<feature type="compositionally biased region" description="Gly residues" evidence="1">
    <location>
        <begin position="160"/>
        <end position="170"/>
    </location>
</feature>
<dbReference type="GO" id="GO:0007232">
    <property type="term" value="P:osmosensory signaling pathway via Sho1 osmosensor"/>
    <property type="evidence" value="ECO:0007669"/>
    <property type="project" value="InterPro"/>
</dbReference>
<feature type="transmembrane region" description="Helical" evidence="2">
    <location>
        <begin position="181"/>
        <end position="202"/>
    </location>
</feature>
<feature type="region of interest" description="Disordered" evidence="1">
    <location>
        <begin position="211"/>
        <end position="281"/>
    </location>
</feature>
<dbReference type="GO" id="GO:0001402">
    <property type="term" value="P:signal transduction involved in filamentous growth"/>
    <property type="evidence" value="ECO:0007669"/>
    <property type="project" value="TreeGrafter"/>
</dbReference>
<feature type="compositionally biased region" description="Polar residues" evidence="1">
    <location>
        <begin position="217"/>
        <end position="228"/>
    </location>
</feature>
<keyword evidence="2" id="KW-0472">Membrane</keyword>
<feature type="non-terminal residue" evidence="3">
    <location>
        <position position="1"/>
    </location>
</feature>
<proteinExistence type="predicted"/>
<organism evidence="3 4">
    <name type="scientific">Pleomassaria siparia CBS 279.74</name>
    <dbReference type="NCBI Taxonomy" id="1314801"/>
    <lineage>
        <taxon>Eukaryota</taxon>
        <taxon>Fungi</taxon>
        <taxon>Dikarya</taxon>
        <taxon>Ascomycota</taxon>
        <taxon>Pezizomycotina</taxon>
        <taxon>Dothideomycetes</taxon>
        <taxon>Pleosporomycetidae</taxon>
        <taxon>Pleosporales</taxon>
        <taxon>Pleomassariaceae</taxon>
        <taxon>Pleomassaria</taxon>
    </lineage>
</organism>
<evidence type="ECO:0000256" key="2">
    <source>
        <dbReference type="SAM" id="Phobius"/>
    </source>
</evidence>
<gene>
    <name evidence="3" type="ORF">K504DRAFT_387787</name>
</gene>
<dbReference type="EMBL" id="MU005778">
    <property type="protein sequence ID" value="KAF2705671.1"/>
    <property type="molecule type" value="Genomic_DNA"/>
</dbReference>
<keyword evidence="2" id="KW-0812">Transmembrane</keyword>
<dbReference type="GO" id="GO:0005886">
    <property type="term" value="C:plasma membrane"/>
    <property type="evidence" value="ECO:0007669"/>
    <property type="project" value="InterPro"/>
</dbReference>
<evidence type="ECO:0000256" key="1">
    <source>
        <dbReference type="SAM" id="MobiDB-lite"/>
    </source>
</evidence>
<keyword evidence="2" id="KW-1133">Transmembrane helix</keyword>
<dbReference type="GO" id="GO:0030010">
    <property type="term" value="P:establishment of cell polarity"/>
    <property type="evidence" value="ECO:0007669"/>
    <property type="project" value="TreeGrafter"/>
</dbReference>
<dbReference type="AlphaFoldDB" id="A0A6G1JZN2"/>
<protein>
    <submittedName>
        <fullName evidence="3">Uncharacterized protein</fullName>
    </submittedName>
</protein>
<dbReference type="InterPro" id="IPR039295">
    <property type="entry name" value="MSB2"/>
</dbReference>
<dbReference type="GO" id="GO:0005576">
    <property type="term" value="C:extracellular region"/>
    <property type="evidence" value="ECO:0007669"/>
    <property type="project" value="TreeGrafter"/>
</dbReference>
<dbReference type="Proteomes" id="UP000799428">
    <property type="component" value="Unassembled WGS sequence"/>
</dbReference>
<dbReference type="GO" id="GO:0031505">
    <property type="term" value="P:fungal-type cell wall organization"/>
    <property type="evidence" value="ECO:0007669"/>
    <property type="project" value="TreeGrafter"/>
</dbReference>
<reference evidence="3" key="1">
    <citation type="journal article" date="2020" name="Stud. Mycol.">
        <title>101 Dothideomycetes genomes: a test case for predicting lifestyles and emergence of pathogens.</title>
        <authorList>
            <person name="Haridas S."/>
            <person name="Albert R."/>
            <person name="Binder M."/>
            <person name="Bloem J."/>
            <person name="Labutti K."/>
            <person name="Salamov A."/>
            <person name="Andreopoulos B."/>
            <person name="Baker S."/>
            <person name="Barry K."/>
            <person name="Bills G."/>
            <person name="Bluhm B."/>
            <person name="Cannon C."/>
            <person name="Castanera R."/>
            <person name="Culley D."/>
            <person name="Daum C."/>
            <person name="Ezra D."/>
            <person name="Gonzalez J."/>
            <person name="Henrissat B."/>
            <person name="Kuo A."/>
            <person name="Liang C."/>
            <person name="Lipzen A."/>
            <person name="Lutzoni F."/>
            <person name="Magnuson J."/>
            <person name="Mondo S."/>
            <person name="Nolan M."/>
            <person name="Ohm R."/>
            <person name="Pangilinan J."/>
            <person name="Park H.-J."/>
            <person name="Ramirez L."/>
            <person name="Alfaro M."/>
            <person name="Sun H."/>
            <person name="Tritt A."/>
            <person name="Yoshinaga Y."/>
            <person name="Zwiers L.-H."/>
            <person name="Turgeon B."/>
            <person name="Goodwin S."/>
            <person name="Spatafora J."/>
            <person name="Crous P."/>
            <person name="Grigoriev I."/>
        </authorList>
    </citation>
    <scope>NUCLEOTIDE SEQUENCE</scope>
    <source>
        <strain evidence="3">CBS 279.74</strain>
    </source>
</reference>
<keyword evidence="4" id="KW-1185">Reference proteome</keyword>